<sequence>MQVINLAEPYDQNLIADEPVVLALGFFDGVHRGHQKVIQTAKTVAQEKHLPLAVMTFDRYPKIAYQGLDPKEVRYLTLLDRKLELFAENDVDLVYVVEFNENLVPMGPQEFVDKYIVGLNAVAAVAGFDFTYGKAEIANMQTLVDYAAGRFEVHEVSQLQDCAEKVGSTQIKHALDQGQMEKVNQLLGYQFEISGVVVHGEARGREIGFPTINVQSDDQQKLPAIGVYAVKVEIAGQWYGGMASVSHNETFGPNRNLTVEINLFDVHQDFYDQTVRVLWVKFLRPSVKFSGAKELVEQMKQDEIDSRRCLQKD</sequence>
<comment type="catalytic activity">
    <reaction evidence="13 14">
        <text>FMN + ATP + H(+) = FAD + diphosphate</text>
        <dbReference type="Rhea" id="RHEA:17237"/>
        <dbReference type="ChEBI" id="CHEBI:15378"/>
        <dbReference type="ChEBI" id="CHEBI:30616"/>
        <dbReference type="ChEBI" id="CHEBI:33019"/>
        <dbReference type="ChEBI" id="CHEBI:57692"/>
        <dbReference type="ChEBI" id="CHEBI:58210"/>
        <dbReference type="EC" id="2.7.7.2"/>
    </reaction>
</comment>
<dbReference type="PANTHER" id="PTHR22749">
    <property type="entry name" value="RIBOFLAVIN KINASE/FMN ADENYLYLTRANSFERASE"/>
    <property type="match status" value="1"/>
</dbReference>
<evidence type="ECO:0000256" key="3">
    <source>
        <dbReference type="ARBA" id="ARBA00022630"/>
    </source>
</evidence>
<dbReference type="InterPro" id="IPR015865">
    <property type="entry name" value="Riboflavin_kinase_bac/euk"/>
</dbReference>
<dbReference type="Gene3D" id="3.40.50.620">
    <property type="entry name" value="HUPs"/>
    <property type="match status" value="1"/>
</dbReference>
<evidence type="ECO:0000256" key="9">
    <source>
        <dbReference type="ARBA" id="ARBA00022827"/>
    </source>
</evidence>
<dbReference type="PIRSF" id="PIRSF004491">
    <property type="entry name" value="FAD_Synth"/>
    <property type="match status" value="1"/>
</dbReference>
<name>A0ABQ5JFN0_9LACO</name>
<keyword evidence="17" id="KW-1185">Reference proteome</keyword>
<evidence type="ECO:0000313" key="17">
    <source>
        <dbReference type="Proteomes" id="UP001055149"/>
    </source>
</evidence>
<evidence type="ECO:0000256" key="11">
    <source>
        <dbReference type="ARBA" id="ARBA00023268"/>
    </source>
</evidence>
<dbReference type="Pfam" id="PF06574">
    <property type="entry name" value="FAD_syn"/>
    <property type="match status" value="1"/>
</dbReference>
<proteinExistence type="inferred from homology"/>
<keyword evidence="3 14" id="KW-0285">Flavoprotein</keyword>
<dbReference type="NCBIfam" id="TIGR00083">
    <property type="entry name" value="ribF"/>
    <property type="match status" value="1"/>
</dbReference>
<keyword evidence="4 14" id="KW-0288">FMN</keyword>
<evidence type="ECO:0000256" key="4">
    <source>
        <dbReference type="ARBA" id="ARBA00022643"/>
    </source>
</evidence>
<dbReference type="SUPFAM" id="SSF52374">
    <property type="entry name" value="Nucleotidylyl transferase"/>
    <property type="match status" value="1"/>
</dbReference>
<comment type="pathway">
    <text evidence="2 14">Cofactor biosynthesis; FMN biosynthesis; FMN from riboflavin (ATP route): step 1/1.</text>
</comment>
<comment type="catalytic activity">
    <reaction evidence="12 14">
        <text>riboflavin + ATP = FMN + ADP + H(+)</text>
        <dbReference type="Rhea" id="RHEA:14357"/>
        <dbReference type="ChEBI" id="CHEBI:15378"/>
        <dbReference type="ChEBI" id="CHEBI:30616"/>
        <dbReference type="ChEBI" id="CHEBI:57986"/>
        <dbReference type="ChEBI" id="CHEBI:58210"/>
        <dbReference type="ChEBI" id="CHEBI:456216"/>
        <dbReference type="EC" id="2.7.1.26"/>
    </reaction>
</comment>
<comment type="pathway">
    <text evidence="1 14">Cofactor biosynthesis; FAD biosynthesis; FAD from FMN: step 1/1.</text>
</comment>
<evidence type="ECO:0000256" key="6">
    <source>
        <dbReference type="ARBA" id="ARBA00022695"/>
    </source>
</evidence>
<dbReference type="EC" id="2.7.7.2" evidence="14"/>
<keyword evidence="10 14" id="KW-0067">ATP-binding</keyword>
<dbReference type="EC" id="2.7.1.26" evidence="14"/>
<evidence type="ECO:0000313" key="16">
    <source>
        <dbReference type="EMBL" id="GKS80869.1"/>
    </source>
</evidence>
<reference evidence="16" key="1">
    <citation type="journal article" date="2022" name="Int. J. Syst. Evol. Microbiol.">
        <title>A novel species of lactic acid bacteria, Ligilactobacillus pabuli sp. nov., isolated from alfalfa silage.</title>
        <authorList>
            <person name="Tohno M."/>
            <person name="Tanizawa Y."/>
            <person name="Sawada H."/>
            <person name="Sakamoto M."/>
            <person name="Ohkuma M."/>
            <person name="Kobayashi H."/>
        </authorList>
    </citation>
    <scope>NUCLEOTIDE SEQUENCE</scope>
    <source>
        <strain evidence="16">AF129</strain>
    </source>
</reference>
<evidence type="ECO:0000256" key="14">
    <source>
        <dbReference type="PIRNR" id="PIRNR004491"/>
    </source>
</evidence>
<protein>
    <recommendedName>
        <fullName evidence="14">Riboflavin biosynthesis protein</fullName>
    </recommendedName>
    <domain>
        <recommendedName>
            <fullName evidence="14">Riboflavin kinase</fullName>
            <ecNumber evidence="14">2.7.1.26</ecNumber>
        </recommendedName>
        <alternativeName>
            <fullName evidence="14">Flavokinase</fullName>
        </alternativeName>
    </domain>
    <domain>
        <recommendedName>
            <fullName evidence="14">FMN adenylyltransferase</fullName>
            <ecNumber evidence="14">2.7.7.2</ecNumber>
        </recommendedName>
        <alternativeName>
            <fullName evidence="14">FAD pyrophosphorylase</fullName>
        </alternativeName>
        <alternativeName>
            <fullName evidence="14">FAD synthase</fullName>
        </alternativeName>
    </domain>
</protein>
<keyword evidence="9 14" id="KW-0274">FAD</keyword>
<comment type="caution">
    <text evidence="16">The sequence shown here is derived from an EMBL/GenBank/DDBJ whole genome shotgun (WGS) entry which is preliminary data.</text>
</comment>
<accession>A0ABQ5JFN0</accession>
<evidence type="ECO:0000256" key="7">
    <source>
        <dbReference type="ARBA" id="ARBA00022741"/>
    </source>
</evidence>
<evidence type="ECO:0000256" key="12">
    <source>
        <dbReference type="ARBA" id="ARBA00047880"/>
    </source>
</evidence>
<organism evidence="16 17">
    <name type="scientific">Ligilactobacillus pabuli</name>
    <dbReference type="NCBI Taxonomy" id="2886039"/>
    <lineage>
        <taxon>Bacteria</taxon>
        <taxon>Bacillati</taxon>
        <taxon>Bacillota</taxon>
        <taxon>Bacilli</taxon>
        <taxon>Lactobacillales</taxon>
        <taxon>Lactobacillaceae</taxon>
        <taxon>Ligilactobacillus</taxon>
    </lineage>
</organism>
<feature type="domain" description="Riboflavin kinase" evidence="15">
    <location>
        <begin position="186"/>
        <end position="311"/>
    </location>
</feature>
<keyword evidence="5 14" id="KW-0808">Transferase</keyword>
<dbReference type="PANTHER" id="PTHR22749:SF6">
    <property type="entry name" value="RIBOFLAVIN KINASE"/>
    <property type="match status" value="1"/>
</dbReference>
<dbReference type="SMART" id="SM00904">
    <property type="entry name" value="Flavokinase"/>
    <property type="match status" value="1"/>
</dbReference>
<evidence type="ECO:0000256" key="10">
    <source>
        <dbReference type="ARBA" id="ARBA00022840"/>
    </source>
</evidence>
<comment type="similarity">
    <text evidence="14">Belongs to the ribF family.</text>
</comment>
<evidence type="ECO:0000256" key="13">
    <source>
        <dbReference type="ARBA" id="ARBA00049494"/>
    </source>
</evidence>
<dbReference type="InterPro" id="IPR015864">
    <property type="entry name" value="FAD_synthase"/>
</dbReference>
<evidence type="ECO:0000256" key="8">
    <source>
        <dbReference type="ARBA" id="ARBA00022777"/>
    </source>
</evidence>
<dbReference type="Gene3D" id="2.40.30.30">
    <property type="entry name" value="Riboflavin kinase-like"/>
    <property type="match status" value="1"/>
</dbReference>
<dbReference type="SUPFAM" id="SSF82114">
    <property type="entry name" value="Riboflavin kinase-like"/>
    <property type="match status" value="1"/>
</dbReference>
<keyword evidence="11" id="KW-0511">Multifunctional enzyme</keyword>
<dbReference type="InterPro" id="IPR014729">
    <property type="entry name" value="Rossmann-like_a/b/a_fold"/>
</dbReference>
<evidence type="ECO:0000256" key="1">
    <source>
        <dbReference type="ARBA" id="ARBA00004726"/>
    </source>
</evidence>
<keyword evidence="6 14" id="KW-0548">Nucleotidyltransferase</keyword>
<evidence type="ECO:0000256" key="5">
    <source>
        <dbReference type="ARBA" id="ARBA00022679"/>
    </source>
</evidence>
<dbReference type="CDD" id="cd02064">
    <property type="entry name" value="FAD_synthetase_N"/>
    <property type="match status" value="1"/>
</dbReference>
<keyword evidence="8 14" id="KW-0418">Kinase</keyword>
<dbReference type="Proteomes" id="UP001055149">
    <property type="component" value="Unassembled WGS sequence"/>
</dbReference>
<dbReference type="InterPro" id="IPR023465">
    <property type="entry name" value="Riboflavin_kinase_dom_sf"/>
</dbReference>
<dbReference type="Pfam" id="PF01687">
    <property type="entry name" value="Flavokinase"/>
    <property type="match status" value="1"/>
</dbReference>
<evidence type="ECO:0000259" key="15">
    <source>
        <dbReference type="SMART" id="SM00904"/>
    </source>
</evidence>
<dbReference type="RefSeq" id="WP_244054645.1">
    <property type="nucleotide sequence ID" value="NZ_BQXH01000004.1"/>
</dbReference>
<dbReference type="InterPro" id="IPR023468">
    <property type="entry name" value="Riboflavin_kinase"/>
</dbReference>
<evidence type="ECO:0000256" key="2">
    <source>
        <dbReference type="ARBA" id="ARBA00005201"/>
    </source>
</evidence>
<dbReference type="EMBL" id="BQXH01000004">
    <property type="protein sequence ID" value="GKS80869.1"/>
    <property type="molecule type" value="Genomic_DNA"/>
</dbReference>
<keyword evidence="7 14" id="KW-0547">Nucleotide-binding</keyword>
<gene>
    <name evidence="16" type="primary">ribF</name>
    <name evidence="16" type="ORF">LPAF129_05540</name>
</gene>
<dbReference type="InterPro" id="IPR002606">
    <property type="entry name" value="Riboflavin_kinase_bac"/>
</dbReference>